<feature type="domain" description="Disease resistance protein winged helix" evidence="6">
    <location>
        <begin position="365"/>
        <end position="435"/>
    </location>
</feature>
<keyword evidence="1" id="KW-0677">Repeat</keyword>
<organism evidence="8 9">
    <name type="scientific">Protea cynaroides</name>
    <dbReference type="NCBI Taxonomy" id="273540"/>
    <lineage>
        <taxon>Eukaryota</taxon>
        <taxon>Viridiplantae</taxon>
        <taxon>Streptophyta</taxon>
        <taxon>Embryophyta</taxon>
        <taxon>Tracheophyta</taxon>
        <taxon>Spermatophyta</taxon>
        <taxon>Magnoliopsida</taxon>
        <taxon>Proteales</taxon>
        <taxon>Proteaceae</taxon>
        <taxon>Protea</taxon>
    </lineage>
</organism>
<proteinExistence type="predicted"/>
<evidence type="ECO:0000313" key="9">
    <source>
        <dbReference type="Proteomes" id="UP001141806"/>
    </source>
</evidence>
<dbReference type="PRINTS" id="PR00364">
    <property type="entry name" value="DISEASERSIST"/>
</dbReference>
<dbReference type="Gene3D" id="3.40.50.300">
    <property type="entry name" value="P-loop containing nucleotide triphosphate hydrolases"/>
    <property type="match status" value="1"/>
</dbReference>
<dbReference type="InterPro" id="IPR027417">
    <property type="entry name" value="P-loop_NTPase"/>
</dbReference>
<feature type="domain" description="Disease resistance N-terminal" evidence="5">
    <location>
        <begin position="4"/>
        <end position="64"/>
    </location>
</feature>
<evidence type="ECO:0000259" key="5">
    <source>
        <dbReference type="Pfam" id="PF18052"/>
    </source>
</evidence>
<dbReference type="OrthoDB" id="598235at2759"/>
<dbReference type="CDD" id="cd14798">
    <property type="entry name" value="RX-CC_like"/>
    <property type="match status" value="1"/>
</dbReference>
<feature type="domain" description="NB-ARC" evidence="4">
    <location>
        <begin position="111"/>
        <end position="276"/>
    </location>
</feature>
<reference evidence="8" key="1">
    <citation type="journal article" date="2023" name="Plant J.">
        <title>The genome of the king protea, Protea cynaroides.</title>
        <authorList>
            <person name="Chang J."/>
            <person name="Duong T.A."/>
            <person name="Schoeman C."/>
            <person name="Ma X."/>
            <person name="Roodt D."/>
            <person name="Barker N."/>
            <person name="Li Z."/>
            <person name="Van de Peer Y."/>
            <person name="Mizrachi E."/>
        </authorList>
    </citation>
    <scope>NUCLEOTIDE SEQUENCE</scope>
    <source>
        <tissue evidence="8">Young leaves</tissue>
    </source>
</reference>
<sequence length="807" mass="93872">MIIGAREEFRAIRGVLESIESFLRDADERSETEEKVKTWVAKVREEAYNIEDIIDEFSCRVDGQWSGGNIIGVAKQFVKFPKKYLGEVMRFKRPEGSSLSAEKDVGMEEYEENLFDWLRSGKQSIISVVGLPGSGKTTIVAKVYNSKKVKRHFQCSAWITVSRVYAVNDLLKSTIKQLYKKKVNSLPTKLDEMGYNEPVKTISDYLQNDVWEHNLEIWNKIKAAFQFPSKGSVIMLTTRHEDVASFSFDVPKHILKIEELPENKAWELFCRKAFSSDPKRRCPQRLEPRARDLVERCRGLPLTIVVMGGLMASKDLTELEWKKVVQSPNLELCNNPNFEWVNNILMLSIHDLPYRLKHCCMYCCIFPEDYLIKRKKLIRLWIAEGFVEKIKNKTLEDVADKYIEELVCRNMILVEMKNEFGRAKRLQLHDLICKLGLLISERENFYVAQDRGEGEEVGIPPLFDLSKLRSFFGFATEITMSRQPYELTKKFKFLRVLDLQGALIKDLPNEIVELFSLRYLNLRRTGIKEVPKALAKLRHLQTLDVCDTEVEALPKSAVRLQNLRNLLMYHYVYDLRSPESFHFVRRTRVPFDISKLKNLQVLASIEVDGDMVRQLENMTQLRRLGIIFTKTDDQVQLQYLFIKASDENVEIQMDAIHAPPPLLQQLTLVGKLNSVWFDSLNNLTFLFLKFSKLGEDPLSRIHDLPNLRCLTLSNAYEGKLLHFHFGCLPMLKMLRLWNLSQLNAKLLMLPQGIKYLLKLKELILEDMPEQFVNPLRAKGSIDGQRIAKKDQINHYYWESSKMYRESS</sequence>
<dbReference type="FunFam" id="1.10.10.10:FF:000322">
    <property type="entry name" value="Probable disease resistance protein At1g63360"/>
    <property type="match status" value="1"/>
</dbReference>
<evidence type="ECO:0000259" key="4">
    <source>
        <dbReference type="Pfam" id="PF00931"/>
    </source>
</evidence>
<dbReference type="InterPro" id="IPR036388">
    <property type="entry name" value="WH-like_DNA-bd_sf"/>
</dbReference>
<dbReference type="Gene3D" id="1.20.5.4130">
    <property type="match status" value="1"/>
</dbReference>
<evidence type="ECO:0000259" key="7">
    <source>
        <dbReference type="Pfam" id="PF23598"/>
    </source>
</evidence>
<name>A0A9Q0KNS5_9MAGN</name>
<dbReference type="GO" id="GO:0098542">
    <property type="term" value="P:defense response to other organism"/>
    <property type="evidence" value="ECO:0007669"/>
    <property type="project" value="TreeGrafter"/>
</dbReference>
<dbReference type="InterPro" id="IPR032675">
    <property type="entry name" value="LRR_dom_sf"/>
</dbReference>
<dbReference type="Proteomes" id="UP001141806">
    <property type="component" value="Unassembled WGS sequence"/>
</dbReference>
<dbReference type="GO" id="GO:0043531">
    <property type="term" value="F:ADP binding"/>
    <property type="evidence" value="ECO:0007669"/>
    <property type="project" value="InterPro"/>
</dbReference>
<evidence type="ECO:0000313" key="8">
    <source>
        <dbReference type="EMBL" id="KAJ4973988.1"/>
    </source>
</evidence>
<evidence type="ECO:0000256" key="1">
    <source>
        <dbReference type="ARBA" id="ARBA00022737"/>
    </source>
</evidence>
<evidence type="ECO:0000256" key="2">
    <source>
        <dbReference type="ARBA" id="ARBA00022741"/>
    </source>
</evidence>
<dbReference type="EMBL" id="JAMYWD010000004">
    <property type="protein sequence ID" value="KAJ4973988.1"/>
    <property type="molecule type" value="Genomic_DNA"/>
</dbReference>
<dbReference type="Pfam" id="PF23559">
    <property type="entry name" value="WHD_DRP"/>
    <property type="match status" value="1"/>
</dbReference>
<dbReference type="InterPro" id="IPR042197">
    <property type="entry name" value="Apaf_helical"/>
</dbReference>
<dbReference type="InterPro" id="IPR044974">
    <property type="entry name" value="Disease_R_plants"/>
</dbReference>
<dbReference type="InterPro" id="IPR055414">
    <property type="entry name" value="LRR_R13L4/SHOC2-like"/>
</dbReference>
<dbReference type="SUPFAM" id="SSF52058">
    <property type="entry name" value="L domain-like"/>
    <property type="match status" value="1"/>
</dbReference>
<dbReference type="InterPro" id="IPR002182">
    <property type="entry name" value="NB-ARC"/>
</dbReference>
<dbReference type="Gene3D" id="3.80.10.10">
    <property type="entry name" value="Ribonuclease Inhibitor"/>
    <property type="match status" value="1"/>
</dbReference>
<dbReference type="InterPro" id="IPR058922">
    <property type="entry name" value="WHD_DRP"/>
</dbReference>
<dbReference type="Gene3D" id="1.10.10.10">
    <property type="entry name" value="Winged helix-like DNA-binding domain superfamily/Winged helix DNA-binding domain"/>
    <property type="match status" value="1"/>
</dbReference>
<keyword evidence="9" id="KW-1185">Reference proteome</keyword>
<accession>A0A9Q0KNS5</accession>
<dbReference type="Gene3D" id="1.10.8.430">
    <property type="entry name" value="Helical domain of apoptotic protease-activating factors"/>
    <property type="match status" value="1"/>
</dbReference>
<dbReference type="PANTHER" id="PTHR23155">
    <property type="entry name" value="DISEASE RESISTANCE PROTEIN RP"/>
    <property type="match status" value="1"/>
</dbReference>
<keyword evidence="3" id="KW-0611">Plant defense</keyword>
<keyword evidence="2" id="KW-0547">Nucleotide-binding</keyword>
<gene>
    <name evidence="8" type="ORF">NE237_007162</name>
</gene>
<dbReference type="Pfam" id="PF18052">
    <property type="entry name" value="Rx_N"/>
    <property type="match status" value="1"/>
</dbReference>
<evidence type="ECO:0000256" key="3">
    <source>
        <dbReference type="ARBA" id="ARBA00022821"/>
    </source>
</evidence>
<protein>
    <submittedName>
        <fullName evidence="8">Uncharacterized protein</fullName>
    </submittedName>
</protein>
<dbReference type="Pfam" id="PF23598">
    <property type="entry name" value="LRR_14"/>
    <property type="match status" value="1"/>
</dbReference>
<dbReference type="AlphaFoldDB" id="A0A9Q0KNS5"/>
<dbReference type="SUPFAM" id="SSF52540">
    <property type="entry name" value="P-loop containing nucleoside triphosphate hydrolases"/>
    <property type="match status" value="1"/>
</dbReference>
<dbReference type="PANTHER" id="PTHR23155:SF1205">
    <property type="entry name" value="DISEASE RESISTANCE PROTEIN RPM1"/>
    <property type="match status" value="1"/>
</dbReference>
<evidence type="ECO:0000259" key="6">
    <source>
        <dbReference type="Pfam" id="PF23559"/>
    </source>
</evidence>
<feature type="domain" description="Disease resistance R13L4/SHOC-2-like LRR" evidence="7">
    <location>
        <begin position="467"/>
        <end position="737"/>
    </location>
</feature>
<dbReference type="Pfam" id="PF00931">
    <property type="entry name" value="NB-ARC"/>
    <property type="match status" value="1"/>
</dbReference>
<dbReference type="InterPro" id="IPR038005">
    <property type="entry name" value="RX-like_CC"/>
</dbReference>
<comment type="caution">
    <text evidence="8">The sequence shown here is derived from an EMBL/GenBank/DDBJ whole genome shotgun (WGS) entry which is preliminary data.</text>
</comment>
<dbReference type="InterPro" id="IPR041118">
    <property type="entry name" value="Rx_N"/>
</dbReference>